<reference evidence="3 4" key="1">
    <citation type="submission" date="2021-03" db="EMBL/GenBank/DDBJ databases">
        <title>Sequencing the genomes of 1000 actinobacteria strains.</title>
        <authorList>
            <person name="Klenk H.-P."/>
        </authorList>
    </citation>
    <scope>NUCLEOTIDE SEQUENCE [LARGE SCALE GENOMIC DNA]</scope>
    <source>
        <strain evidence="3 4">DSM 15454</strain>
    </source>
</reference>
<dbReference type="PROSITE" id="PS51257">
    <property type="entry name" value="PROKAR_LIPOPROTEIN"/>
    <property type="match status" value="1"/>
</dbReference>
<proteinExistence type="predicted"/>
<feature type="chain" id="PRO_5045403041" evidence="2">
    <location>
        <begin position="21"/>
        <end position="197"/>
    </location>
</feature>
<evidence type="ECO:0000256" key="2">
    <source>
        <dbReference type="SAM" id="SignalP"/>
    </source>
</evidence>
<gene>
    <name evidence="3" type="ORF">JOF46_001741</name>
</gene>
<organism evidence="3 4">
    <name type="scientific">Paeniglutamicibacter psychrophenolicus</name>
    <dbReference type="NCBI Taxonomy" id="257454"/>
    <lineage>
        <taxon>Bacteria</taxon>
        <taxon>Bacillati</taxon>
        <taxon>Actinomycetota</taxon>
        <taxon>Actinomycetes</taxon>
        <taxon>Micrococcales</taxon>
        <taxon>Micrococcaceae</taxon>
        <taxon>Paeniglutamicibacter</taxon>
    </lineage>
</organism>
<dbReference type="RefSeq" id="WP_209906955.1">
    <property type="nucleotide sequence ID" value="NZ_BAAAMI010000011.1"/>
</dbReference>
<keyword evidence="2" id="KW-0732">Signal</keyword>
<dbReference type="EMBL" id="JAGIOE010000001">
    <property type="protein sequence ID" value="MBP2373829.1"/>
    <property type="molecule type" value="Genomic_DNA"/>
</dbReference>
<evidence type="ECO:0000313" key="4">
    <source>
        <dbReference type="Proteomes" id="UP000766570"/>
    </source>
</evidence>
<evidence type="ECO:0000256" key="1">
    <source>
        <dbReference type="SAM" id="MobiDB-lite"/>
    </source>
</evidence>
<sequence length="197" mass="20889">MKRFSMVVATLAGLGLLMTACMPIDEINDAPEPSSSSGGSHDAHPLPIQVPETPVPLQPYSADGLDQRISQLPPSMAAHQIQQGLHPLDDGEPGSEHVVLAERFSSSMDFELPRNLTSDHISVELTCSRSVSHSFSIIDGNGRETGGSSMGSCGSEGPSGMRTGLRDTQEAGQIQVRFEGESDMVLSVVAYTGTHED</sequence>
<evidence type="ECO:0000313" key="3">
    <source>
        <dbReference type="EMBL" id="MBP2373829.1"/>
    </source>
</evidence>
<keyword evidence="4" id="KW-1185">Reference proteome</keyword>
<feature type="compositionally biased region" description="Low complexity" evidence="1">
    <location>
        <begin position="150"/>
        <end position="160"/>
    </location>
</feature>
<dbReference type="Proteomes" id="UP000766570">
    <property type="component" value="Unassembled WGS sequence"/>
</dbReference>
<protein>
    <submittedName>
        <fullName evidence="3">Uncharacterized protein</fullName>
    </submittedName>
</protein>
<comment type="caution">
    <text evidence="3">The sequence shown here is derived from an EMBL/GenBank/DDBJ whole genome shotgun (WGS) entry which is preliminary data.</text>
</comment>
<feature type="region of interest" description="Disordered" evidence="1">
    <location>
        <begin position="141"/>
        <end position="161"/>
    </location>
</feature>
<accession>A0ABS4WC92</accession>
<feature type="signal peptide" evidence="2">
    <location>
        <begin position="1"/>
        <end position="20"/>
    </location>
</feature>
<feature type="region of interest" description="Disordered" evidence="1">
    <location>
        <begin position="28"/>
        <end position="53"/>
    </location>
</feature>
<name>A0ABS4WC92_9MICC</name>